<evidence type="ECO:0000313" key="3">
    <source>
        <dbReference type="EMBL" id="SCV67908.1"/>
    </source>
</evidence>
<organism evidence="3 4">
    <name type="scientific">Microbotryum intermedium</name>
    <dbReference type="NCBI Taxonomy" id="269621"/>
    <lineage>
        <taxon>Eukaryota</taxon>
        <taxon>Fungi</taxon>
        <taxon>Dikarya</taxon>
        <taxon>Basidiomycota</taxon>
        <taxon>Pucciniomycotina</taxon>
        <taxon>Microbotryomycetes</taxon>
        <taxon>Microbotryales</taxon>
        <taxon>Microbotryaceae</taxon>
        <taxon>Microbotryum</taxon>
    </lineage>
</organism>
<name>A0A238F9P8_9BASI</name>
<dbReference type="InterPro" id="IPR036390">
    <property type="entry name" value="WH_DNA-bd_sf"/>
</dbReference>
<feature type="domain" description="Peptidase M24" evidence="2">
    <location>
        <begin position="27"/>
        <end position="234"/>
    </location>
</feature>
<dbReference type="SUPFAM" id="SSF46785">
    <property type="entry name" value="Winged helix' DNA-binding domain"/>
    <property type="match status" value="1"/>
</dbReference>
<protein>
    <submittedName>
        <fullName evidence="3">BQ2448_5519 protein</fullName>
    </submittedName>
</protein>
<dbReference type="Gene3D" id="1.10.10.10">
    <property type="entry name" value="Winged helix-like DNA-binding domain superfamily/Winged helix DNA-binding domain"/>
    <property type="match status" value="1"/>
</dbReference>
<dbReference type="Gene3D" id="3.90.230.10">
    <property type="entry name" value="Creatinase/methionine aminopeptidase superfamily"/>
    <property type="match status" value="1"/>
</dbReference>
<dbReference type="Proteomes" id="UP000198372">
    <property type="component" value="Unassembled WGS sequence"/>
</dbReference>
<dbReference type="PANTHER" id="PTHR10804:SF11">
    <property type="entry name" value="PROLIFERATION-ASSOCIATED PROTEIN 2G4"/>
    <property type="match status" value="1"/>
</dbReference>
<reference evidence="4" key="1">
    <citation type="submission" date="2016-09" db="EMBL/GenBank/DDBJ databases">
        <authorList>
            <person name="Jeantristanb JTB J.-T."/>
            <person name="Ricardo R."/>
        </authorList>
    </citation>
    <scope>NUCLEOTIDE SEQUENCE [LARGE SCALE GENOMIC DNA]</scope>
</reference>
<dbReference type="FunFam" id="1.10.10.10:FF:000029">
    <property type="entry name" value="Proliferation-associated 2G4, a"/>
    <property type="match status" value="1"/>
</dbReference>
<dbReference type="STRING" id="269621.A0A238F9P8"/>
<evidence type="ECO:0000259" key="2">
    <source>
        <dbReference type="Pfam" id="PF00557"/>
    </source>
</evidence>
<sequence length="394" mass="42289">MPAAKVEAATAEAPVSFRHEHESVLDKYKAAGTVVSSALQSLIPKCVEGANVLELCVEGDKLIEAATAGLYNKVKGLPKGVAFPTSLSINSNLQNYNPLPSDKSATATTLAQNDLVKICLGAHIDGYAVVAAETIVVGSTPIKEVRADLLSAAHYAAEAALRVVKSGIKNWEITDAIKKVLAEYDSAGVKGVEGVLSHQHEQNSIEAKKGIVAFPSMSQRADSDNAYLLEEGEVYGLNILVTNGEKAFKTADRSATTIFSKTSTTYNLKMKTSRATFSEITKKAGPFPFTLRVLEEEAKARMGVKECVDHNLLKPYELLTTDKASDLSAQVFMTFAVTKTGMTRLSLAPTWFSEDKVQGTVTLSDELKAFVTKPLKAKPAKKKTTEKKADEATA</sequence>
<comment type="similarity">
    <text evidence="1">Belongs to the peptidase M24 family.</text>
</comment>
<dbReference type="InterPro" id="IPR036005">
    <property type="entry name" value="Creatinase/aminopeptidase-like"/>
</dbReference>
<keyword evidence="4" id="KW-1185">Reference proteome</keyword>
<dbReference type="OrthoDB" id="5876363at2759"/>
<proteinExistence type="inferred from homology"/>
<evidence type="ECO:0000313" key="4">
    <source>
        <dbReference type="Proteomes" id="UP000198372"/>
    </source>
</evidence>
<accession>A0A238F9P8</accession>
<dbReference type="InterPro" id="IPR036388">
    <property type="entry name" value="WH-like_DNA-bd_sf"/>
</dbReference>
<dbReference type="EMBL" id="FMSP01000002">
    <property type="protein sequence ID" value="SCV67908.1"/>
    <property type="molecule type" value="Genomic_DNA"/>
</dbReference>
<evidence type="ECO:0000256" key="1">
    <source>
        <dbReference type="ARBA" id="ARBA00007319"/>
    </source>
</evidence>
<dbReference type="Pfam" id="PF00557">
    <property type="entry name" value="Peptidase_M24"/>
    <property type="match status" value="1"/>
</dbReference>
<dbReference type="SUPFAM" id="SSF55920">
    <property type="entry name" value="Creatinase/aminopeptidase"/>
    <property type="match status" value="1"/>
</dbReference>
<gene>
    <name evidence="3" type="ORF">BQ2448_5519</name>
</gene>
<dbReference type="InterPro" id="IPR000994">
    <property type="entry name" value="Pept_M24"/>
</dbReference>
<dbReference type="InterPro" id="IPR047113">
    <property type="entry name" value="PA2G4/ARX1"/>
</dbReference>
<dbReference type="PANTHER" id="PTHR10804">
    <property type="entry name" value="PROTEASE FAMILY M24 METHIONYL AMINOPEPTIDASE, AMINOPEPTIDASE P"/>
    <property type="match status" value="1"/>
</dbReference>
<dbReference type="AlphaFoldDB" id="A0A238F9P8"/>